<comment type="subcellular location">
    <subcellularLocation>
        <location evidence="1">Cell envelope</location>
    </subcellularLocation>
</comment>
<dbReference type="GO" id="GO:0015762">
    <property type="term" value="P:rhamnose transmembrane transport"/>
    <property type="evidence" value="ECO:0007669"/>
    <property type="project" value="InterPro"/>
</dbReference>
<reference evidence="4" key="1">
    <citation type="journal article" date="2020" name="mSystems">
        <title>Genome- and Community-Level Interaction Insights into Carbon Utilization and Element Cycling Functions of Hydrothermarchaeota in Hydrothermal Sediment.</title>
        <authorList>
            <person name="Zhou Z."/>
            <person name="Liu Y."/>
            <person name="Xu W."/>
            <person name="Pan J."/>
            <person name="Luo Z.H."/>
            <person name="Li M."/>
        </authorList>
    </citation>
    <scope>NUCLEOTIDE SEQUENCE [LARGE SCALE GENOMIC DNA]</scope>
    <source>
        <strain evidence="4">SpSt-70</strain>
    </source>
</reference>
<comment type="caution">
    <text evidence="4">The sequence shown here is derived from an EMBL/GenBank/DDBJ whole genome shotgun (WGS) entry which is preliminary data.</text>
</comment>
<dbReference type="InterPro" id="IPR025997">
    <property type="entry name" value="SBP_2_dom"/>
</dbReference>
<protein>
    <submittedName>
        <fullName evidence="4">Rhamnose ABC transporter substrate-binding protein</fullName>
    </submittedName>
</protein>
<dbReference type="GO" id="GO:0030288">
    <property type="term" value="C:outer membrane-bounded periplasmic space"/>
    <property type="evidence" value="ECO:0007669"/>
    <property type="project" value="TreeGrafter"/>
</dbReference>
<accession>A0A7C3PU90</accession>
<dbReference type="InterPro" id="IPR050555">
    <property type="entry name" value="Bact_Solute-Bind_Prot2"/>
</dbReference>
<feature type="domain" description="Periplasmic binding protein" evidence="3">
    <location>
        <begin position="28"/>
        <end position="283"/>
    </location>
</feature>
<evidence type="ECO:0000313" key="4">
    <source>
        <dbReference type="EMBL" id="HGK23221.1"/>
    </source>
</evidence>
<dbReference type="CDD" id="cd20000">
    <property type="entry name" value="PBP1_ABC_rhamnose"/>
    <property type="match status" value="1"/>
</dbReference>
<dbReference type="NCBIfam" id="TIGR02637">
    <property type="entry name" value="RhaS"/>
    <property type="match status" value="1"/>
</dbReference>
<dbReference type="SUPFAM" id="SSF53822">
    <property type="entry name" value="Periplasmic binding protein-like I"/>
    <property type="match status" value="1"/>
</dbReference>
<dbReference type="EMBL" id="DTDV01000006">
    <property type="protein sequence ID" value="HGK23221.1"/>
    <property type="molecule type" value="Genomic_DNA"/>
</dbReference>
<dbReference type="InterPro" id="IPR028082">
    <property type="entry name" value="Peripla_BP_I"/>
</dbReference>
<organism evidence="4">
    <name type="scientific">Dictyoglomus thermophilum</name>
    <dbReference type="NCBI Taxonomy" id="14"/>
    <lineage>
        <taxon>Bacteria</taxon>
        <taxon>Pseudomonadati</taxon>
        <taxon>Dictyoglomota</taxon>
        <taxon>Dictyoglomia</taxon>
        <taxon>Dictyoglomales</taxon>
        <taxon>Dictyoglomaceae</taxon>
        <taxon>Dictyoglomus</taxon>
    </lineage>
</organism>
<gene>
    <name evidence="4" type="primary">rhaS</name>
    <name evidence="4" type="ORF">ENU78_02045</name>
</gene>
<dbReference type="InterPro" id="IPR013459">
    <property type="entry name" value="RhaS"/>
</dbReference>
<comment type="similarity">
    <text evidence="2">Belongs to the bacterial solute-binding protein 2 family.</text>
</comment>
<name>A0A7C3PU90_DICTH</name>
<dbReference type="PANTHER" id="PTHR30036:SF8">
    <property type="entry name" value="ABC-TYPE SUGAR TRANSPORT SYSTEM PERIPLASMIC COMPONENT-LIKE PROTEIN"/>
    <property type="match status" value="1"/>
</dbReference>
<proteinExistence type="inferred from homology"/>
<dbReference type="Gene3D" id="3.40.50.2300">
    <property type="match status" value="2"/>
</dbReference>
<dbReference type="GO" id="GO:0030246">
    <property type="term" value="F:carbohydrate binding"/>
    <property type="evidence" value="ECO:0007669"/>
    <property type="project" value="TreeGrafter"/>
</dbReference>
<dbReference type="AlphaFoldDB" id="A0A7C3PU90"/>
<evidence type="ECO:0000259" key="3">
    <source>
        <dbReference type="Pfam" id="PF13407"/>
    </source>
</evidence>
<evidence type="ECO:0000256" key="2">
    <source>
        <dbReference type="ARBA" id="ARBA00007639"/>
    </source>
</evidence>
<sequence>MKKFLIFVLLVLLIVLGTESFAQKKYVIGLVTKTAGNPFFEAVNKGAQEAAKELGITVIHQAPAASSVQGQIDIINSMIAQKVSAICISANDPDALVPACRKAQLRGIPVVTFDSAVKPEGRKLFVNQADMEQIGRIQVQLLAKMINYEGEIAILSAASTMANQNTWIAWMKEELKKPEYSKMKLVAIVYGDDIREKSYNEAMGLFKSYPNLKGIIAPTTVGIAAAARAIEDAGLSGKVQLTGLGLPSEMAEYVKRGTCKAFALWNPIDLGYATIYATYRLLTREIKGNVGEKVNLGKLGERTIVDEGNGGRMIILGPPFVFDASNIDYWSKVY</sequence>
<dbReference type="Pfam" id="PF13407">
    <property type="entry name" value="Peripla_BP_4"/>
    <property type="match status" value="1"/>
</dbReference>
<dbReference type="PANTHER" id="PTHR30036">
    <property type="entry name" value="D-XYLOSE-BINDING PERIPLASMIC PROTEIN"/>
    <property type="match status" value="1"/>
</dbReference>
<evidence type="ECO:0000256" key="1">
    <source>
        <dbReference type="ARBA" id="ARBA00004196"/>
    </source>
</evidence>